<evidence type="ECO:0000256" key="8">
    <source>
        <dbReference type="HAMAP-Rule" id="MF_00910"/>
    </source>
</evidence>
<dbReference type="HAMAP" id="MF_00910">
    <property type="entry name" value="FtsL"/>
    <property type="match status" value="1"/>
</dbReference>
<dbReference type="GeneID" id="94581743"/>
<dbReference type="GO" id="GO:0005886">
    <property type="term" value="C:plasma membrane"/>
    <property type="evidence" value="ECO:0007669"/>
    <property type="project" value="UniProtKB-SubCell"/>
</dbReference>
<dbReference type="RefSeq" id="WP_085366563.1">
    <property type="nucleotide sequence ID" value="NZ_CAUJPZ010000034.1"/>
</dbReference>
<protein>
    <recommendedName>
        <fullName evidence="8 9">Cell division protein FtsL</fullName>
    </recommendedName>
</protein>
<keyword evidence="2 8" id="KW-1003">Cell membrane</keyword>
<comment type="caution">
    <text evidence="11">The sequence shown here is derived from an EMBL/GenBank/DDBJ whole genome shotgun (WGS) entry which is preliminary data.</text>
</comment>
<keyword evidence="6 8" id="KW-0472">Membrane</keyword>
<evidence type="ECO:0000256" key="6">
    <source>
        <dbReference type="ARBA" id="ARBA00023136"/>
    </source>
</evidence>
<dbReference type="InterPro" id="IPR011922">
    <property type="entry name" value="Cell_div_FtsL"/>
</dbReference>
<evidence type="ECO:0000256" key="7">
    <source>
        <dbReference type="ARBA" id="ARBA00023306"/>
    </source>
</evidence>
<evidence type="ECO:0000256" key="1">
    <source>
        <dbReference type="ARBA" id="ARBA00004401"/>
    </source>
</evidence>
<dbReference type="NCBIfam" id="TIGR02209">
    <property type="entry name" value="ftsL_broad"/>
    <property type="match status" value="1"/>
</dbReference>
<evidence type="ECO:0000256" key="3">
    <source>
        <dbReference type="ARBA" id="ARBA00022618"/>
    </source>
</evidence>
<name>A0A1X3D4F8_9NEIS</name>
<gene>
    <name evidence="8" type="primary">ftsL</name>
    <name evidence="11" type="ORF">BWD09_09700</name>
</gene>
<evidence type="ECO:0000256" key="2">
    <source>
        <dbReference type="ARBA" id="ARBA00022475"/>
    </source>
</evidence>
<dbReference type="Pfam" id="PF04999">
    <property type="entry name" value="FtsL"/>
    <property type="match status" value="1"/>
</dbReference>
<keyword evidence="5 8" id="KW-1133">Transmembrane helix</keyword>
<proteinExistence type="inferred from homology"/>
<dbReference type="Proteomes" id="UP000193118">
    <property type="component" value="Unassembled WGS sequence"/>
</dbReference>
<comment type="subunit">
    <text evidence="8">Part of a complex composed of FtsB, FtsL and FtsQ.</text>
</comment>
<keyword evidence="4 8" id="KW-0812">Transmembrane</keyword>
<feature type="region of interest" description="Disordered" evidence="10">
    <location>
        <begin position="65"/>
        <end position="86"/>
    </location>
</feature>
<dbReference type="STRING" id="194197.BWD09_09700"/>
<organism evidence="11 12">
    <name type="scientific">Neisseria dentiae</name>
    <dbReference type="NCBI Taxonomy" id="194197"/>
    <lineage>
        <taxon>Bacteria</taxon>
        <taxon>Pseudomonadati</taxon>
        <taxon>Pseudomonadota</taxon>
        <taxon>Betaproteobacteria</taxon>
        <taxon>Neisseriales</taxon>
        <taxon>Neisseriaceae</taxon>
        <taxon>Neisseria</taxon>
    </lineage>
</organism>
<keyword evidence="8" id="KW-0997">Cell inner membrane</keyword>
<comment type="function">
    <text evidence="8">Essential cell division protein. May link together the upstream cell division proteins, which are predominantly cytoplasmic, with the downstream cell division proteins, which are predominantly periplasmic.</text>
</comment>
<dbReference type="GO" id="GO:0032153">
    <property type="term" value="C:cell division site"/>
    <property type="evidence" value="ECO:0007669"/>
    <property type="project" value="UniProtKB-UniRule"/>
</dbReference>
<evidence type="ECO:0000313" key="12">
    <source>
        <dbReference type="Proteomes" id="UP000193118"/>
    </source>
</evidence>
<evidence type="ECO:0000256" key="4">
    <source>
        <dbReference type="ARBA" id="ARBA00022692"/>
    </source>
</evidence>
<comment type="similarity">
    <text evidence="8">Belongs to the FtsL family.</text>
</comment>
<dbReference type="OrthoDB" id="8613384at2"/>
<evidence type="ECO:0000313" key="11">
    <source>
        <dbReference type="EMBL" id="OSI14819.1"/>
    </source>
</evidence>
<accession>A0A1X3D4F8</accession>
<dbReference type="GO" id="GO:0043093">
    <property type="term" value="P:FtsZ-dependent cytokinesis"/>
    <property type="evidence" value="ECO:0007669"/>
    <property type="project" value="UniProtKB-UniRule"/>
</dbReference>
<evidence type="ECO:0000256" key="10">
    <source>
        <dbReference type="SAM" id="MobiDB-lite"/>
    </source>
</evidence>
<comment type="subcellular location">
    <subcellularLocation>
        <location evidence="8">Cell inner membrane</location>
        <topology evidence="8">Single-pass type II membrane protein</topology>
    </subcellularLocation>
    <subcellularLocation>
        <location evidence="1">Cell membrane</location>
        <topology evidence="1">Single-pass type II membrane protein</topology>
    </subcellularLocation>
    <text evidence="8">Localizes to the division septum where it forms a ring structure.</text>
</comment>
<evidence type="ECO:0000256" key="5">
    <source>
        <dbReference type="ARBA" id="ARBA00022989"/>
    </source>
</evidence>
<keyword evidence="7 8" id="KW-0131">Cell cycle</keyword>
<dbReference type="EMBL" id="MTBO01000029">
    <property type="protein sequence ID" value="OSI14819.1"/>
    <property type="molecule type" value="Genomic_DNA"/>
</dbReference>
<keyword evidence="12" id="KW-1185">Reference proteome</keyword>
<dbReference type="AlphaFoldDB" id="A0A1X3D4F8"/>
<sequence>MNKLNVILLVVALLSGLAVVTVQDQSRQYYISLDKAEKHEVQLEQDYARLKLEQAKLSNHTLIKEAAERQRLQPPSASDTRMIEMK</sequence>
<keyword evidence="3 8" id="KW-0132">Cell division</keyword>
<evidence type="ECO:0000256" key="9">
    <source>
        <dbReference type="NCBIfam" id="TIGR02209"/>
    </source>
</evidence>
<reference evidence="12" key="1">
    <citation type="submission" date="2017-01" db="EMBL/GenBank/DDBJ databases">
        <authorList>
            <person name="Wolfgang W.J."/>
            <person name="Cole J."/>
            <person name="Wroblewski D."/>
            <person name="Mcginnis J."/>
            <person name="Musser K.A."/>
        </authorList>
    </citation>
    <scope>NUCLEOTIDE SEQUENCE [LARGE SCALE GENOMIC DNA]</scope>
    <source>
        <strain evidence="12">DSM 19151</strain>
    </source>
</reference>